<keyword evidence="10" id="KW-1185">Reference proteome</keyword>
<keyword evidence="1 3" id="KW-0547">Nucleotide-binding</keyword>
<evidence type="ECO:0000313" key="10">
    <source>
        <dbReference type="Proteomes" id="UP000789595"/>
    </source>
</evidence>
<evidence type="ECO:0000256" key="1">
    <source>
        <dbReference type="ARBA" id="ARBA00022741"/>
    </source>
</evidence>
<dbReference type="EMBL" id="HBIW01009432">
    <property type="protein sequence ID" value="CAE0692614.1"/>
    <property type="molecule type" value="Transcribed_RNA"/>
</dbReference>
<dbReference type="Pfam" id="PF00225">
    <property type="entry name" value="Kinesin"/>
    <property type="match status" value="1"/>
</dbReference>
<dbReference type="InterPro" id="IPR019821">
    <property type="entry name" value="Kinesin_motor_CS"/>
</dbReference>
<dbReference type="GO" id="GO:0016887">
    <property type="term" value="F:ATP hydrolysis activity"/>
    <property type="evidence" value="ECO:0007669"/>
    <property type="project" value="TreeGrafter"/>
</dbReference>
<evidence type="ECO:0000256" key="6">
    <source>
        <dbReference type="SAM" id="MobiDB-lite"/>
    </source>
</evidence>
<dbReference type="AlphaFoldDB" id="A0A7S3ZSZ9"/>
<dbReference type="InterPro" id="IPR001752">
    <property type="entry name" value="Kinesin_motor_dom"/>
</dbReference>
<dbReference type="InterPro" id="IPR036961">
    <property type="entry name" value="Kinesin_motor_dom_sf"/>
</dbReference>
<evidence type="ECO:0000256" key="2">
    <source>
        <dbReference type="ARBA" id="ARBA00022840"/>
    </source>
</evidence>
<dbReference type="GO" id="GO:0005871">
    <property type="term" value="C:kinesin complex"/>
    <property type="evidence" value="ECO:0007669"/>
    <property type="project" value="TreeGrafter"/>
</dbReference>
<keyword evidence="4" id="KW-0493">Microtubule</keyword>
<dbReference type="Gene3D" id="3.40.850.10">
    <property type="entry name" value="Kinesin motor domain"/>
    <property type="match status" value="1"/>
</dbReference>
<name>A0A7S3ZSZ9_9STRA</name>
<dbReference type="InterPro" id="IPR027417">
    <property type="entry name" value="P-loop_NTPase"/>
</dbReference>
<dbReference type="PRINTS" id="PR00380">
    <property type="entry name" value="KINESINHEAVY"/>
</dbReference>
<dbReference type="GO" id="GO:0007018">
    <property type="term" value="P:microtubule-based movement"/>
    <property type="evidence" value="ECO:0007669"/>
    <property type="project" value="InterPro"/>
</dbReference>
<protein>
    <recommendedName>
        <fullName evidence="4">Kinesin-like protein</fullName>
    </recommendedName>
</protein>
<dbReference type="EMBL" id="CAKKNE010000005">
    <property type="protein sequence ID" value="CAH0377343.1"/>
    <property type="molecule type" value="Genomic_DNA"/>
</dbReference>
<evidence type="ECO:0000313" key="9">
    <source>
        <dbReference type="EMBL" id="CAH0377343.1"/>
    </source>
</evidence>
<accession>A0A7S3ZSZ9</accession>
<feature type="compositionally biased region" description="Pro residues" evidence="6">
    <location>
        <begin position="7"/>
        <end position="16"/>
    </location>
</feature>
<dbReference type="GO" id="GO:0003777">
    <property type="term" value="F:microtubule motor activity"/>
    <property type="evidence" value="ECO:0007669"/>
    <property type="project" value="InterPro"/>
</dbReference>
<reference evidence="8" key="1">
    <citation type="submission" date="2021-01" db="EMBL/GenBank/DDBJ databases">
        <authorList>
            <person name="Corre E."/>
            <person name="Pelletier E."/>
            <person name="Niang G."/>
            <person name="Scheremetjew M."/>
            <person name="Finn R."/>
            <person name="Kale V."/>
            <person name="Holt S."/>
            <person name="Cochrane G."/>
            <person name="Meng A."/>
            <person name="Brown T."/>
            <person name="Cohen L."/>
        </authorList>
    </citation>
    <scope>NUCLEOTIDE SEQUENCE</scope>
    <source>
        <strain evidence="8">CCMP1756</strain>
    </source>
</reference>
<dbReference type="SUPFAM" id="SSF52540">
    <property type="entry name" value="P-loop containing nucleoside triphosphate hydrolases"/>
    <property type="match status" value="1"/>
</dbReference>
<dbReference type="InterPro" id="IPR027640">
    <property type="entry name" value="Kinesin-like_fam"/>
</dbReference>
<dbReference type="GO" id="GO:0008017">
    <property type="term" value="F:microtubule binding"/>
    <property type="evidence" value="ECO:0007669"/>
    <property type="project" value="InterPro"/>
</dbReference>
<keyword evidence="2 3" id="KW-0067">ATP-binding</keyword>
<evidence type="ECO:0000259" key="7">
    <source>
        <dbReference type="PROSITE" id="PS50067"/>
    </source>
</evidence>
<reference evidence="9" key="2">
    <citation type="submission" date="2021-11" db="EMBL/GenBank/DDBJ databases">
        <authorList>
            <consortium name="Genoscope - CEA"/>
            <person name="William W."/>
        </authorList>
    </citation>
    <scope>NUCLEOTIDE SEQUENCE</scope>
</reference>
<feature type="domain" description="Kinesin motor" evidence="7">
    <location>
        <begin position="139"/>
        <end position="470"/>
    </location>
</feature>
<evidence type="ECO:0000256" key="3">
    <source>
        <dbReference type="PROSITE-ProRule" id="PRU00283"/>
    </source>
</evidence>
<gene>
    <name evidence="8" type="ORF">PCAL00307_LOCUS8050</name>
    <name evidence="9" type="ORF">PECAL_5P19070</name>
</gene>
<dbReference type="OrthoDB" id="3176171at2759"/>
<dbReference type="GO" id="GO:0005524">
    <property type="term" value="F:ATP binding"/>
    <property type="evidence" value="ECO:0007669"/>
    <property type="project" value="UniProtKB-UniRule"/>
</dbReference>
<feature type="region of interest" description="Disordered" evidence="6">
    <location>
        <begin position="1"/>
        <end position="22"/>
    </location>
</feature>
<dbReference type="PANTHER" id="PTHR24115">
    <property type="entry name" value="KINESIN-RELATED"/>
    <property type="match status" value="1"/>
</dbReference>
<dbReference type="SMART" id="SM00129">
    <property type="entry name" value="KISc"/>
    <property type="match status" value="1"/>
</dbReference>
<proteinExistence type="inferred from homology"/>
<organism evidence="8">
    <name type="scientific">Pelagomonas calceolata</name>
    <dbReference type="NCBI Taxonomy" id="35677"/>
    <lineage>
        <taxon>Eukaryota</taxon>
        <taxon>Sar</taxon>
        <taxon>Stramenopiles</taxon>
        <taxon>Ochrophyta</taxon>
        <taxon>Pelagophyceae</taxon>
        <taxon>Pelagomonadales</taxon>
        <taxon>Pelagomonadaceae</taxon>
        <taxon>Pelagomonas</taxon>
    </lineage>
</organism>
<evidence type="ECO:0000256" key="4">
    <source>
        <dbReference type="RuleBase" id="RU000394"/>
    </source>
</evidence>
<evidence type="ECO:0000256" key="5">
    <source>
        <dbReference type="SAM" id="Coils"/>
    </source>
</evidence>
<keyword evidence="3 4" id="KW-0505">Motor protein</keyword>
<dbReference type="PROSITE" id="PS00411">
    <property type="entry name" value="KINESIN_MOTOR_1"/>
    <property type="match status" value="1"/>
</dbReference>
<evidence type="ECO:0000313" key="8">
    <source>
        <dbReference type="EMBL" id="CAE0692614.1"/>
    </source>
</evidence>
<comment type="similarity">
    <text evidence="3 4">Belongs to the TRAFAC class myosin-kinesin ATPase superfamily. Kinesin family.</text>
</comment>
<keyword evidence="5" id="KW-0175">Coiled coil</keyword>
<dbReference type="GO" id="GO:0005874">
    <property type="term" value="C:microtubule"/>
    <property type="evidence" value="ECO:0007669"/>
    <property type="project" value="UniProtKB-KW"/>
</dbReference>
<dbReference type="PROSITE" id="PS50067">
    <property type="entry name" value="KINESIN_MOTOR_2"/>
    <property type="match status" value="1"/>
</dbReference>
<feature type="coiled-coil region" evidence="5">
    <location>
        <begin position="566"/>
        <end position="593"/>
    </location>
</feature>
<dbReference type="Proteomes" id="UP000789595">
    <property type="component" value="Unassembled WGS sequence"/>
</dbReference>
<sequence>MASPRSPLSPRPPPSPGQDDTEAWRAKFVHFYQTNAPSKAKFVNDKMMAKWKGRYKELYSNLERKYGPLGAPTSPPRPPSRPGSGRAFGGRGKRTVADLSSEFEALVNKARRECPDNKAPLDLVDAKLTAAENGLETSTFTVCARIRPKLKQDEGDEDFVCVVPGEHGRAARCLVPRVSITGRPKLDEARSELDWTWGPNADEDNIFDAVGRPLVHRALDGQVGVIFAYGQTGSGKTHTMSNLMERVVGELFKSGAAANVMRHRKISFSYCEILGSDANDCLSPSHDAVKIGEMLDGRVVLKNLSEHEVEDAAQMHALVKKAAATRSTESTARNDTSSRSHGIGIVTVAPPEGCALAGKLYVIDLAGSERAADSKDHDQQRLEETKAINISLMALKECIRARTKASRPGAARSVHIPYRRAKLTQVMKDVFDVASPRLCATVVLACVAPTARDVDHSKNTLSYAAPLKVAVEAAPHLQRDDRDPALWATTQLIEWVAETAPCTMEQAKQIVNQNTGVQFCAVSESALFARCAAAELDAKQSKKLYGALWTAVIDAKTRNRRPDGTIITEEDEAREKAEKAQALRDKAALWKEREKTLRSDF</sequence>
<feature type="binding site" evidence="3">
    <location>
        <begin position="230"/>
        <end position="237"/>
    </location>
    <ligand>
        <name>ATP</name>
        <dbReference type="ChEBI" id="CHEBI:30616"/>
    </ligand>
</feature>
<feature type="region of interest" description="Disordered" evidence="6">
    <location>
        <begin position="66"/>
        <end position="93"/>
    </location>
</feature>